<proteinExistence type="predicted"/>
<dbReference type="InterPro" id="IPR045361">
    <property type="entry name" value="CIS_tube_prot_N"/>
</dbReference>
<dbReference type="RefSeq" id="WP_307248540.1">
    <property type="nucleotide sequence ID" value="NZ_JAUSQZ010000001.1"/>
</dbReference>
<comment type="caution">
    <text evidence="2">The sequence shown here is derived from an EMBL/GenBank/DDBJ whole genome shotgun (WGS) entry which is preliminary data.</text>
</comment>
<reference evidence="2 3" key="1">
    <citation type="submission" date="2023-07" db="EMBL/GenBank/DDBJ databases">
        <title>Sequencing the genomes of 1000 actinobacteria strains.</title>
        <authorList>
            <person name="Klenk H.-P."/>
        </authorList>
    </citation>
    <scope>NUCLEOTIDE SEQUENCE [LARGE SCALE GENOMIC DNA]</scope>
    <source>
        <strain evidence="2 3">DSM 44388</strain>
    </source>
</reference>
<dbReference type="SMART" id="SM00257">
    <property type="entry name" value="LysM"/>
    <property type="match status" value="1"/>
</dbReference>
<dbReference type="EMBL" id="JAUSQZ010000001">
    <property type="protein sequence ID" value="MDP9829889.1"/>
    <property type="molecule type" value="Genomic_DNA"/>
</dbReference>
<evidence type="ECO:0000313" key="2">
    <source>
        <dbReference type="EMBL" id="MDP9829889.1"/>
    </source>
</evidence>
<feature type="domain" description="LysM" evidence="1">
    <location>
        <begin position="165"/>
        <end position="212"/>
    </location>
</feature>
<dbReference type="SUPFAM" id="SSF54106">
    <property type="entry name" value="LysM domain"/>
    <property type="match status" value="1"/>
</dbReference>
<dbReference type="Pfam" id="PF19266">
    <property type="entry name" value="CIS_tube"/>
    <property type="match status" value="1"/>
</dbReference>
<sequence length="217" mass="23516">MTQTKAYFKPETGANIPCLFNPSELAISRTNQWRSAARTGRDVPTLEYAGAESGTMSFEVFFDTTDTGETVTTHTGALIGLMDVNTGLPGSDQATGRLRPPTVSFHWGSFKSFEAVVTSLDVKLVHFSSTGVPLRARVQVELLQYRKDTAFGPQNPTSGTPWPHTVHQVSPGETLDRIAARYYGDATAWRLIAEANNIHDPLAVRVGATLAIPGRPA</sequence>
<dbReference type="Proteomes" id="UP001235712">
    <property type="component" value="Unassembled WGS sequence"/>
</dbReference>
<dbReference type="Gene3D" id="3.10.350.10">
    <property type="entry name" value="LysM domain"/>
    <property type="match status" value="1"/>
</dbReference>
<dbReference type="InterPro" id="IPR018392">
    <property type="entry name" value="LysM"/>
</dbReference>
<evidence type="ECO:0000313" key="3">
    <source>
        <dbReference type="Proteomes" id="UP001235712"/>
    </source>
</evidence>
<name>A0ABT9PBW3_9ACTN</name>
<dbReference type="Pfam" id="PF01476">
    <property type="entry name" value="LysM"/>
    <property type="match status" value="1"/>
</dbReference>
<evidence type="ECO:0000259" key="1">
    <source>
        <dbReference type="PROSITE" id="PS51782"/>
    </source>
</evidence>
<accession>A0ABT9PBW3</accession>
<dbReference type="InterPro" id="IPR036779">
    <property type="entry name" value="LysM_dom_sf"/>
</dbReference>
<dbReference type="CDD" id="cd00118">
    <property type="entry name" value="LysM"/>
    <property type="match status" value="1"/>
</dbReference>
<protein>
    <submittedName>
        <fullName evidence="2">Nucleoid-associated protein YgaU</fullName>
    </submittedName>
</protein>
<dbReference type="PROSITE" id="PS51782">
    <property type="entry name" value="LYSM"/>
    <property type="match status" value="1"/>
</dbReference>
<keyword evidence="3" id="KW-1185">Reference proteome</keyword>
<organism evidence="2 3">
    <name type="scientific">Kineosporia succinea</name>
    <dbReference type="NCBI Taxonomy" id="84632"/>
    <lineage>
        <taxon>Bacteria</taxon>
        <taxon>Bacillati</taxon>
        <taxon>Actinomycetota</taxon>
        <taxon>Actinomycetes</taxon>
        <taxon>Kineosporiales</taxon>
        <taxon>Kineosporiaceae</taxon>
        <taxon>Kineosporia</taxon>
    </lineage>
</organism>
<gene>
    <name evidence="2" type="ORF">J2S57_005638</name>
</gene>